<evidence type="ECO:0000313" key="2">
    <source>
        <dbReference type="Proteomes" id="UP000625735"/>
    </source>
</evidence>
<keyword evidence="2" id="KW-1185">Reference proteome</keyword>
<name>A0A917DF87_9FLAO</name>
<gene>
    <name evidence="1" type="ORF">GCM10011343_22800</name>
</gene>
<accession>A0A917DF87</accession>
<proteinExistence type="predicted"/>
<reference evidence="1" key="2">
    <citation type="submission" date="2020-09" db="EMBL/GenBank/DDBJ databases">
        <authorList>
            <person name="Sun Q."/>
            <person name="Zhou Y."/>
        </authorList>
    </citation>
    <scope>NUCLEOTIDE SEQUENCE</scope>
    <source>
        <strain evidence="1">CGMCC 1.12506</strain>
    </source>
</reference>
<evidence type="ECO:0000313" key="1">
    <source>
        <dbReference type="EMBL" id="GGD32189.1"/>
    </source>
</evidence>
<sequence>MKYNVTINSILNVNEIPEYWNEQDYLKLLELFNFPDPETIAKETLLDYLKMAITDEEPNKAAAILLTYKLSEKLNEGQIQQISNDMLLDKVCEEYPEIDLHAPLFHINQLLYLAYNGKFPNAAATILKCVIIADDVEDKSELGNEQILKILAQGLGESALLKRLFPEQLVGIKPFPEANDIVWELESLGSSQYKLITSEYWLSKSDFVQGEYQADIVFEEGITEA</sequence>
<comment type="caution">
    <text evidence="1">The sequence shown here is derived from an EMBL/GenBank/DDBJ whole genome shotgun (WGS) entry which is preliminary data.</text>
</comment>
<dbReference type="RefSeq" id="WP_188362706.1">
    <property type="nucleotide sequence ID" value="NZ_BMFG01000009.1"/>
</dbReference>
<dbReference type="Proteomes" id="UP000625735">
    <property type="component" value="Unassembled WGS sequence"/>
</dbReference>
<dbReference type="EMBL" id="BMFG01000009">
    <property type="protein sequence ID" value="GGD32189.1"/>
    <property type="molecule type" value="Genomic_DNA"/>
</dbReference>
<protein>
    <submittedName>
        <fullName evidence="1">Uncharacterized protein</fullName>
    </submittedName>
</protein>
<dbReference type="AlphaFoldDB" id="A0A917DF87"/>
<reference evidence="1" key="1">
    <citation type="journal article" date="2014" name="Int. J. Syst. Evol. Microbiol.">
        <title>Complete genome sequence of Corynebacterium casei LMG S-19264T (=DSM 44701T), isolated from a smear-ripened cheese.</title>
        <authorList>
            <consortium name="US DOE Joint Genome Institute (JGI-PGF)"/>
            <person name="Walter F."/>
            <person name="Albersmeier A."/>
            <person name="Kalinowski J."/>
            <person name="Ruckert C."/>
        </authorList>
    </citation>
    <scope>NUCLEOTIDE SEQUENCE</scope>
    <source>
        <strain evidence="1">CGMCC 1.12506</strain>
    </source>
</reference>
<organism evidence="1 2">
    <name type="scientific">Flavobacterium orientale</name>
    <dbReference type="NCBI Taxonomy" id="1756020"/>
    <lineage>
        <taxon>Bacteria</taxon>
        <taxon>Pseudomonadati</taxon>
        <taxon>Bacteroidota</taxon>
        <taxon>Flavobacteriia</taxon>
        <taxon>Flavobacteriales</taxon>
        <taxon>Flavobacteriaceae</taxon>
        <taxon>Flavobacterium</taxon>
    </lineage>
</organism>